<comment type="caution">
    <text evidence="1">The sequence shown here is derived from an EMBL/GenBank/DDBJ whole genome shotgun (WGS) entry which is preliminary data.</text>
</comment>
<keyword evidence="2" id="KW-1185">Reference proteome</keyword>
<dbReference type="EMBL" id="RCHU02000005">
    <property type="protein sequence ID" value="KAL3591157.1"/>
    <property type="molecule type" value="Genomic_DNA"/>
</dbReference>
<accession>A0ACC4C7J6</accession>
<proteinExistence type="predicted"/>
<gene>
    <name evidence="1" type="ORF">D5086_009797</name>
</gene>
<dbReference type="Proteomes" id="UP000309997">
    <property type="component" value="Unassembled WGS sequence"/>
</dbReference>
<evidence type="ECO:0000313" key="1">
    <source>
        <dbReference type="EMBL" id="KAL3591157.1"/>
    </source>
</evidence>
<protein>
    <submittedName>
        <fullName evidence="1">Uncharacterized protein</fullName>
    </submittedName>
</protein>
<name>A0ACC4C7J6_POPAL</name>
<sequence length="1110" mass="124689">MDGLLRLSIGGAANSDVNISGGEAAGPASLPADGVDRNLLQPPYDGQTFGSLEEMVQYLQSYAKAIGFQWRYRTSRKNKSNGERCGVRMVCTKEGTNKPRGKSPKYFRLSGREGCNVAMSSSLQSDGRWKISKIHLQHCHEIDLNAVPLHMRQHLLELNDRSGNEEEEEEENEEEEEGKPYDGQTFGSYAELIQFLFSYAKKVGFQWSIRTSRKDKNSGKTCGICMVCSKNKRRKQPNSEGEGCDVSLCSTLQKDGQWKINKIHLRHCHEMDPNATPILRRWYLLALNGRLGIEEEEGKEEGEEMEEGEGEGETEQEEFGNSSLSNDIDVPSIDPLYNGQTFGSLQELIQYLCSYAKAVGFEWRKRTSRKNENSGEICGVRMVCNKEGKRGSLGPSMKKGCPVAVNSTLQKGGRWRINKINLEHSHEIDPNVRPFLRRRHRSIPPQLRDPLVSNDRLGIEDEEEREEEEEEEEGAVPVALEQPLDSSGDEYDSPSINDAVMEEQPSLESSFNQQKKSELEPIPLSTLGVFYFTLESQAVLLQDAIDERGTTCQNSPDLAGNVGQHWKKLKRDMGKLTTSNSDNIRQLSNMERTVDVLISQYFGDDVNTTLQDVRKLITGHKNKVFHLRSSKKSAQTECKNLYRENPDLPATIDRAKLALQAEESKLSQLTCEEARIEAAIQNLMAKKQSVLSQKASAAKNIEKENQKMEELKNTQEKINKAENSFRKWQKETSYANSTFISNLMDSKRALFKFSSDEVSSQNQVKASVQRKIRQSIADEYPGLEPVLDDFLPKKSPLIVVKCQNHLNLVVVNNVPLFFNIRDGPYMPTLRLLHQYPNIMKKLQVDRGAIKFVLAGANIMCPGLTSPGGALDDEVDAETPVAIMAEGKQHALAIGFTKMSAKDIKSINKGIGVDNMHYLNDGLWKGIDLKRGGKSKKTKRTAPKSDDIYLKLLVKLYRFLVRRTGSRFNAVILKRLFMSKINKAPLSLSRLITFMKGKEDKIAVLVGTVTDDIRVYEVPALKVTALRFTETARARIEKAGGECLTFDQLALRAPLGQNTVLLRGPKNAREAVKHFGPAPGVPHSHTKPFVRAKGRKFEKARGKRNSRGFRV</sequence>
<evidence type="ECO:0000313" key="2">
    <source>
        <dbReference type="Proteomes" id="UP000309997"/>
    </source>
</evidence>
<reference evidence="1 2" key="1">
    <citation type="journal article" date="2024" name="Plant Biotechnol. J.">
        <title>Genome and CRISPR/Cas9 system of a widespread forest tree (Populus alba) in the world.</title>
        <authorList>
            <person name="Liu Y.J."/>
            <person name="Jiang P.F."/>
            <person name="Han X.M."/>
            <person name="Li X.Y."/>
            <person name="Wang H.M."/>
            <person name="Wang Y.J."/>
            <person name="Wang X.X."/>
            <person name="Zeng Q.Y."/>
        </authorList>
    </citation>
    <scope>NUCLEOTIDE SEQUENCE [LARGE SCALE GENOMIC DNA]</scope>
    <source>
        <strain evidence="2">cv. PAL-ZL1</strain>
    </source>
</reference>
<organism evidence="1 2">
    <name type="scientific">Populus alba</name>
    <name type="common">White poplar</name>
    <dbReference type="NCBI Taxonomy" id="43335"/>
    <lineage>
        <taxon>Eukaryota</taxon>
        <taxon>Viridiplantae</taxon>
        <taxon>Streptophyta</taxon>
        <taxon>Embryophyta</taxon>
        <taxon>Tracheophyta</taxon>
        <taxon>Spermatophyta</taxon>
        <taxon>Magnoliopsida</taxon>
        <taxon>eudicotyledons</taxon>
        <taxon>Gunneridae</taxon>
        <taxon>Pentapetalae</taxon>
        <taxon>rosids</taxon>
        <taxon>fabids</taxon>
        <taxon>Malpighiales</taxon>
        <taxon>Salicaceae</taxon>
        <taxon>Saliceae</taxon>
        <taxon>Populus</taxon>
    </lineage>
</organism>